<dbReference type="EMBL" id="AP019302">
    <property type="protein sequence ID" value="BBH04490.1"/>
    <property type="molecule type" value="Genomic_DNA"/>
</dbReference>
<dbReference type="PROSITE" id="PS50922">
    <property type="entry name" value="TLC"/>
    <property type="match status" value="1"/>
</dbReference>
<sequence>MSINVIIKLAYNDFELLKRVIWLLNCPYYAQTHIGRTRTIKPTQYPQSSQLFTALEDFSFSLVYRLTRLISLLSFEGYHKLSKAQRVEWNNRGFSTVHAIAVAFSSFYLLLLSDTFHEDHRDELIISRRSTLSDTTLGISIGYFLADLGMIFWHFPALGGLEYVLHHALSMFSIFLSLVSGKGQIYILMVLFSESTTPFVNLRWYLDVAGQDNFPFGLLQLAPGASCVSSNESRLVLEDC</sequence>
<evidence type="ECO:0000256" key="1">
    <source>
        <dbReference type="ARBA" id="ARBA00004141"/>
    </source>
</evidence>
<feature type="transmembrane region" description="Helical" evidence="6">
    <location>
        <begin position="137"/>
        <end position="156"/>
    </location>
</feature>
<reference evidence="8" key="1">
    <citation type="journal article" date="2019" name="Science">
        <title>Mutation of a bHLH transcription factor allowed almond domestication.</title>
        <authorList>
            <person name="Sanchez-Perez R."/>
            <person name="Pavan S."/>
            <person name="Mazzeo R."/>
            <person name="Moldovan C."/>
            <person name="Aiese Cigliano R."/>
            <person name="Del Cueto J."/>
            <person name="Ricciardi F."/>
            <person name="Lotti C."/>
            <person name="Ricciardi L."/>
            <person name="Dicenta F."/>
            <person name="Lopez-Marques R.L."/>
            <person name="Lindberg Moller B."/>
        </authorList>
    </citation>
    <scope>NUCLEOTIDE SEQUENCE</scope>
</reference>
<dbReference type="InterPro" id="IPR006634">
    <property type="entry name" value="TLC-dom"/>
</dbReference>
<keyword evidence="2 5" id="KW-0812">Transmembrane</keyword>
<comment type="subcellular location">
    <subcellularLocation>
        <location evidence="1">Membrane</location>
        <topology evidence="1">Multi-pass membrane protein</topology>
    </subcellularLocation>
</comment>
<dbReference type="AlphaFoldDB" id="A0A4Y1RJI3"/>
<dbReference type="Pfam" id="PF03798">
    <property type="entry name" value="TRAM_LAG1_CLN8"/>
    <property type="match status" value="1"/>
</dbReference>
<dbReference type="GO" id="GO:0055088">
    <property type="term" value="P:lipid homeostasis"/>
    <property type="evidence" value="ECO:0007669"/>
    <property type="project" value="TreeGrafter"/>
</dbReference>
<feature type="domain" description="TLC" evidence="7">
    <location>
        <begin position="84"/>
        <end position="240"/>
    </location>
</feature>
<evidence type="ECO:0000256" key="3">
    <source>
        <dbReference type="ARBA" id="ARBA00022989"/>
    </source>
</evidence>
<evidence type="ECO:0000256" key="5">
    <source>
        <dbReference type="PROSITE-ProRule" id="PRU00205"/>
    </source>
</evidence>
<organism evidence="8">
    <name type="scientific">Prunus dulcis</name>
    <name type="common">Almond</name>
    <name type="synonym">Amygdalus dulcis</name>
    <dbReference type="NCBI Taxonomy" id="3755"/>
    <lineage>
        <taxon>Eukaryota</taxon>
        <taxon>Viridiplantae</taxon>
        <taxon>Streptophyta</taxon>
        <taxon>Embryophyta</taxon>
        <taxon>Tracheophyta</taxon>
        <taxon>Spermatophyta</taxon>
        <taxon>Magnoliopsida</taxon>
        <taxon>eudicotyledons</taxon>
        <taxon>Gunneridae</taxon>
        <taxon>Pentapetalae</taxon>
        <taxon>rosids</taxon>
        <taxon>fabids</taxon>
        <taxon>Rosales</taxon>
        <taxon>Rosaceae</taxon>
        <taxon>Amygdaloideae</taxon>
        <taxon>Amygdaleae</taxon>
        <taxon>Prunus</taxon>
    </lineage>
</organism>
<dbReference type="GO" id="GO:0005783">
    <property type="term" value="C:endoplasmic reticulum"/>
    <property type="evidence" value="ECO:0007669"/>
    <property type="project" value="TreeGrafter"/>
</dbReference>
<dbReference type="PANTHER" id="PTHR13439">
    <property type="entry name" value="CT120 PROTEIN"/>
    <property type="match status" value="1"/>
</dbReference>
<evidence type="ECO:0000256" key="4">
    <source>
        <dbReference type="ARBA" id="ARBA00023136"/>
    </source>
</evidence>
<keyword evidence="3 6" id="KW-1133">Transmembrane helix</keyword>
<dbReference type="PANTHER" id="PTHR13439:SF0">
    <property type="entry name" value="TOPOISOMERASE I DAMAGE AFFECTED PROTEIN 4"/>
    <property type="match status" value="1"/>
</dbReference>
<dbReference type="SMART" id="SM00724">
    <property type="entry name" value="TLC"/>
    <property type="match status" value="1"/>
</dbReference>
<proteinExistence type="predicted"/>
<gene>
    <name evidence="8" type="ORF">Prudu_015643</name>
</gene>
<feature type="transmembrane region" description="Helical" evidence="6">
    <location>
        <begin position="168"/>
        <end position="192"/>
    </location>
</feature>
<evidence type="ECO:0000256" key="6">
    <source>
        <dbReference type="SAM" id="Phobius"/>
    </source>
</evidence>
<evidence type="ECO:0000256" key="2">
    <source>
        <dbReference type="ARBA" id="ARBA00022692"/>
    </source>
</evidence>
<dbReference type="InterPro" id="IPR050846">
    <property type="entry name" value="TLCD"/>
</dbReference>
<dbReference type="GO" id="GO:0016020">
    <property type="term" value="C:membrane"/>
    <property type="evidence" value="ECO:0007669"/>
    <property type="project" value="UniProtKB-SubCell"/>
</dbReference>
<name>A0A4Y1RJI3_PRUDU</name>
<evidence type="ECO:0000313" key="8">
    <source>
        <dbReference type="EMBL" id="BBH04490.1"/>
    </source>
</evidence>
<protein>
    <submittedName>
        <fullName evidence="8">TRAM, LAG1 and CLN8 lipid-sensing domain containing protein</fullName>
    </submittedName>
</protein>
<accession>A0A4Y1RJI3</accession>
<evidence type="ECO:0000259" key="7">
    <source>
        <dbReference type="PROSITE" id="PS50922"/>
    </source>
</evidence>
<keyword evidence="4 5" id="KW-0472">Membrane</keyword>